<evidence type="ECO:0000313" key="3">
    <source>
        <dbReference type="Proteomes" id="UP000799750"/>
    </source>
</evidence>
<dbReference type="Proteomes" id="UP000799750">
    <property type="component" value="Unassembled WGS sequence"/>
</dbReference>
<proteinExistence type="predicted"/>
<evidence type="ECO:0000256" key="1">
    <source>
        <dbReference type="SAM" id="MobiDB-lite"/>
    </source>
</evidence>
<protein>
    <submittedName>
        <fullName evidence="2">Uncharacterized protein</fullName>
    </submittedName>
</protein>
<dbReference type="EMBL" id="MU004196">
    <property type="protein sequence ID" value="KAF2491136.1"/>
    <property type="molecule type" value="Genomic_DNA"/>
</dbReference>
<sequence length="283" mass="29898">MPRGANLPAGHALGPASRAGSNLYANSQVSAASSSRQSIYGNQMPRAGTTAASTNASRPNGAWRTTAGPQNIPSNAPGQSTPQWRANASGTGQSQLSTNSRASAFSTSGNISLPGALVPLTYNDVERGDIVCAPHAASLADPNVPVGDPSRTESTIGPLSTKYRYMIVLAKFPQHMIACPLFSHTGRGIGFKPAHIRAEYMALRAHDVKEEDHTNETPHPALEVRYADSSKFRLKDSTNAHVIAPVVINYKSVKAVVGQIGARSIVGITQTFKQLMTRGLEDA</sequence>
<dbReference type="OrthoDB" id="3942544at2759"/>
<organism evidence="2 3">
    <name type="scientific">Lophium mytilinum</name>
    <dbReference type="NCBI Taxonomy" id="390894"/>
    <lineage>
        <taxon>Eukaryota</taxon>
        <taxon>Fungi</taxon>
        <taxon>Dikarya</taxon>
        <taxon>Ascomycota</taxon>
        <taxon>Pezizomycotina</taxon>
        <taxon>Dothideomycetes</taxon>
        <taxon>Pleosporomycetidae</taxon>
        <taxon>Mytilinidiales</taxon>
        <taxon>Mytilinidiaceae</taxon>
        <taxon>Lophium</taxon>
    </lineage>
</organism>
<feature type="region of interest" description="Disordered" evidence="1">
    <location>
        <begin position="35"/>
        <end position="104"/>
    </location>
</feature>
<gene>
    <name evidence="2" type="ORF">BU16DRAFT_566049</name>
</gene>
<keyword evidence="3" id="KW-1185">Reference proteome</keyword>
<feature type="compositionally biased region" description="Polar residues" evidence="1">
    <location>
        <begin position="67"/>
        <end position="104"/>
    </location>
</feature>
<evidence type="ECO:0000313" key="2">
    <source>
        <dbReference type="EMBL" id="KAF2491136.1"/>
    </source>
</evidence>
<accession>A0A6A6QGJ6</accession>
<dbReference type="AlphaFoldDB" id="A0A6A6QGJ6"/>
<name>A0A6A6QGJ6_9PEZI</name>
<reference evidence="2" key="1">
    <citation type="journal article" date="2020" name="Stud. Mycol.">
        <title>101 Dothideomycetes genomes: a test case for predicting lifestyles and emergence of pathogens.</title>
        <authorList>
            <person name="Haridas S."/>
            <person name="Albert R."/>
            <person name="Binder M."/>
            <person name="Bloem J."/>
            <person name="Labutti K."/>
            <person name="Salamov A."/>
            <person name="Andreopoulos B."/>
            <person name="Baker S."/>
            <person name="Barry K."/>
            <person name="Bills G."/>
            <person name="Bluhm B."/>
            <person name="Cannon C."/>
            <person name="Castanera R."/>
            <person name="Culley D."/>
            <person name="Daum C."/>
            <person name="Ezra D."/>
            <person name="Gonzalez J."/>
            <person name="Henrissat B."/>
            <person name="Kuo A."/>
            <person name="Liang C."/>
            <person name="Lipzen A."/>
            <person name="Lutzoni F."/>
            <person name="Magnuson J."/>
            <person name="Mondo S."/>
            <person name="Nolan M."/>
            <person name="Ohm R."/>
            <person name="Pangilinan J."/>
            <person name="Park H.-J."/>
            <person name="Ramirez L."/>
            <person name="Alfaro M."/>
            <person name="Sun H."/>
            <person name="Tritt A."/>
            <person name="Yoshinaga Y."/>
            <person name="Zwiers L.-H."/>
            <person name="Turgeon B."/>
            <person name="Goodwin S."/>
            <person name="Spatafora J."/>
            <person name="Crous P."/>
            <person name="Grigoriev I."/>
        </authorList>
    </citation>
    <scope>NUCLEOTIDE SEQUENCE</scope>
    <source>
        <strain evidence="2">CBS 269.34</strain>
    </source>
</reference>